<reference evidence="1 2" key="1">
    <citation type="submission" date="2018-09" db="EMBL/GenBank/DDBJ databases">
        <title>Draft genome sequence of Rhodopseudomonas palustris 2.1.18.</title>
        <authorList>
            <person name="Robertson S.L."/>
            <person name="Meyer T.E."/>
            <person name="Kyndt J.A."/>
        </authorList>
    </citation>
    <scope>NUCLEOTIDE SEQUENCE [LARGE SCALE GENOMIC DNA]</scope>
    <source>
        <strain evidence="1 2">2.1.18</strain>
    </source>
</reference>
<proteinExistence type="predicted"/>
<gene>
    <name evidence="1" type="ORF">D4Q52_15095</name>
</gene>
<organism evidence="1 2">
    <name type="scientific">Rhodopseudomonas palustris</name>
    <dbReference type="NCBI Taxonomy" id="1076"/>
    <lineage>
        <taxon>Bacteria</taxon>
        <taxon>Pseudomonadati</taxon>
        <taxon>Pseudomonadota</taxon>
        <taxon>Alphaproteobacteria</taxon>
        <taxon>Hyphomicrobiales</taxon>
        <taxon>Nitrobacteraceae</taxon>
        <taxon>Rhodopseudomonas</taxon>
    </lineage>
</organism>
<dbReference type="AlphaFoldDB" id="A0A418V4H8"/>
<dbReference type="Gene3D" id="3.40.630.30">
    <property type="match status" value="1"/>
</dbReference>
<dbReference type="EMBL" id="QYYD01000014">
    <property type="protein sequence ID" value="RJF70952.1"/>
    <property type="molecule type" value="Genomic_DNA"/>
</dbReference>
<dbReference type="Proteomes" id="UP000285523">
    <property type="component" value="Unassembled WGS sequence"/>
</dbReference>
<comment type="caution">
    <text evidence="1">The sequence shown here is derived from an EMBL/GenBank/DDBJ whole genome shotgun (WGS) entry which is preliminary data.</text>
</comment>
<dbReference type="SUPFAM" id="SSF55729">
    <property type="entry name" value="Acyl-CoA N-acyltransferases (Nat)"/>
    <property type="match status" value="1"/>
</dbReference>
<evidence type="ECO:0008006" key="3">
    <source>
        <dbReference type="Google" id="ProtNLM"/>
    </source>
</evidence>
<sequence length="221" mass="23814">MRASELLINVASGDHHQTPDADLVFAGWPAAATIPTEAAIHIVRSRADLARAAQLRRDLTDINGFCRAEAIEPIDLCSLVFVAEDRAEAVATVRLTRASDAINDRRLGLLIEAAQPEDLESAMVVSAVAVRPAPRGPALMVPLLLQVYRSAHLAGAKQSLLAAEEPMVPMFSSRGWTRTGRSFVDPEGGTVQVLKYAQIDLNALRRSDSPLLSVADDFLGR</sequence>
<accession>A0A418V4H8</accession>
<evidence type="ECO:0000313" key="1">
    <source>
        <dbReference type="EMBL" id="RJF70952.1"/>
    </source>
</evidence>
<dbReference type="InterPro" id="IPR016181">
    <property type="entry name" value="Acyl_CoA_acyltransferase"/>
</dbReference>
<evidence type="ECO:0000313" key="2">
    <source>
        <dbReference type="Proteomes" id="UP000285523"/>
    </source>
</evidence>
<protein>
    <recommendedName>
        <fullName evidence="3">N-acetyltransferase domain-containing protein</fullName>
    </recommendedName>
</protein>
<name>A0A418V4H8_RHOPL</name>